<dbReference type="OrthoDB" id="4135672at2759"/>
<organism evidence="1 2">
    <name type="scientific">Aspergillus mulundensis</name>
    <dbReference type="NCBI Taxonomy" id="1810919"/>
    <lineage>
        <taxon>Eukaryota</taxon>
        <taxon>Fungi</taxon>
        <taxon>Dikarya</taxon>
        <taxon>Ascomycota</taxon>
        <taxon>Pezizomycotina</taxon>
        <taxon>Eurotiomycetes</taxon>
        <taxon>Eurotiomycetidae</taxon>
        <taxon>Eurotiales</taxon>
        <taxon>Aspergillaceae</taxon>
        <taxon>Aspergillus</taxon>
        <taxon>Aspergillus subgen. Nidulantes</taxon>
    </lineage>
</organism>
<protein>
    <submittedName>
        <fullName evidence="1">Uncharacterized protein</fullName>
    </submittedName>
</protein>
<proteinExistence type="predicted"/>
<evidence type="ECO:0000313" key="1">
    <source>
        <dbReference type="EMBL" id="RDW76792.1"/>
    </source>
</evidence>
<dbReference type="Proteomes" id="UP000256690">
    <property type="component" value="Unassembled WGS sequence"/>
</dbReference>
<dbReference type="Pfam" id="PF20174">
    <property type="entry name" value="DUF6540"/>
    <property type="match status" value="1"/>
</dbReference>
<gene>
    <name evidence="1" type="ORF">DSM5745_06784</name>
</gene>
<dbReference type="GeneID" id="38117154"/>
<dbReference type="AlphaFoldDB" id="A0A3D8RRU0"/>
<dbReference type="EMBL" id="PVWQ01000007">
    <property type="protein sequence ID" value="RDW76792.1"/>
    <property type="molecule type" value="Genomic_DNA"/>
</dbReference>
<dbReference type="STRING" id="1810919.A0A3D8RRU0"/>
<dbReference type="InterPro" id="IPR046670">
    <property type="entry name" value="DUF6540"/>
</dbReference>
<keyword evidence="2" id="KW-1185">Reference proteome</keyword>
<sequence>MSYNVYRVAYAGLPRDHHAIFVEINNDQSGHVFQVVGDIQNGMTHGHKPAKKPEESATYQGKVLIGKVSALNYARVKPICDAVPPPKKQFEGPRRLYPEEPIRRCQEWTKEAVEALAAAGVLEK</sequence>
<name>A0A3D8RRU0_9EURO</name>
<dbReference type="RefSeq" id="XP_026603104.1">
    <property type="nucleotide sequence ID" value="XM_026748800.1"/>
</dbReference>
<reference evidence="1 2" key="1">
    <citation type="journal article" date="2018" name="IMA Fungus">
        <title>IMA Genome-F 9: Draft genome sequence of Annulohypoxylon stygium, Aspergillus mulundensis, Berkeleyomyces basicola (syn. Thielaviopsis basicola), Ceratocystis smalleyi, two Cercospora beticola strains, Coleophoma cylindrospora, Fusarium fracticaudum, Phialophora cf. hyalina, and Morchella septimelata.</title>
        <authorList>
            <person name="Wingfield B.D."/>
            <person name="Bills G.F."/>
            <person name="Dong Y."/>
            <person name="Huang W."/>
            <person name="Nel W.J."/>
            <person name="Swalarsk-Parry B.S."/>
            <person name="Vaghefi N."/>
            <person name="Wilken P.M."/>
            <person name="An Z."/>
            <person name="de Beer Z.W."/>
            <person name="De Vos L."/>
            <person name="Chen L."/>
            <person name="Duong T.A."/>
            <person name="Gao Y."/>
            <person name="Hammerbacher A."/>
            <person name="Kikkert J.R."/>
            <person name="Li Y."/>
            <person name="Li H."/>
            <person name="Li K."/>
            <person name="Li Q."/>
            <person name="Liu X."/>
            <person name="Ma X."/>
            <person name="Naidoo K."/>
            <person name="Pethybridge S.J."/>
            <person name="Sun J."/>
            <person name="Steenkamp E.T."/>
            <person name="van der Nest M.A."/>
            <person name="van Wyk S."/>
            <person name="Wingfield M.J."/>
            <person name="Xiong C."/>
            <person name="Yue Q."/>
            <person name="Zhang X."/>
        </authorList>
    </citation>
    <scope>NUCLEOTIDE SEQUENCE [LARGE SCALE GENOMIC DNA]</scope>
    <source>
        <strain evidence="1 2">DSM 5745</strain>
    </source>
</reference>
<accession>A0A3D8RRU0</accession>
<comment type="caution">
    <text evidence="1">The sequence shown here is derived from an EMBL/GenBank/DDBJ whole genome shotgun (WGS) entry which is preliminary data.</text>
</comment>
<evidence type="ECO:0000313" key="2">
    <source>
        <dbReference type="Proteomes" id="UP000256690"/>
    </source>
</evidence>